<evidence type="ECO:0000259" key="5">
    <source>
        <dbReference type="Pfam" id="PF00710"/>
    </source>
</evidence>
<dbReference type="Gene3D" id="1.25.40.20">
    <property type="entry name" value="Ankyrin repeat-containing domain"/>
    <property type="match status" value="1"/>
</dbReference>
<feature type="repeat" description="ANK" evidence="3">
    <location>
        <begin position="467"/>
        <end position="499"/>
    </location>
</feature>
<dbReference type="InterPro" id="IPR036152">
    <property type="entry name" value="Asp/glu_Ase-like_sf"/>
</dbReference>
<dbReference type="PIRSF" id="PIRSF500176">
    <property type="entry name" value="L_ASNase"/>
    <property type="match status" value="1"/>
</dbReference>
<dbReference type="PANTHER" id="PTHR11707">
    <property type="entry name" value="L-ASPARAGINASE"/>
    <property type="match status" value="1"/>
</dbReference>
<dbReference type="Gene3D" id="3.40.50.1170">
    <property type="entry name" value="L-asparaginase, N-terminal domain"/>
    <property type="match status" value="1"/>
</dbReference>
<keyword evidence="7" id="KW-1185">Reference proteome</keyword>
<dbReference type="EC" id="3.5.1.1" evidence="1"/>
<dbReference type="SUPFAM" id="SSF48403">
    <property type="entry name" value="Ankyrin repeat"/>
    <property type="match status" value="1"/>
</dbReference>
<dbReference type="Gene3D" id="3.40.50.40">
    <property type="match status" value="1"/>
</dbReference>
<evidence type="ECO:0000256" key="4">
    <source>
        <dbReference type="PROSITE-ProRule" id="PRU10100"/>
    </source>
</evidence>
<evidence type="ECO:0000256" key="2">
    <source>
        <dbReference type="ARBA" id="ARBA00022801"/>
    </source>
</evidence>
<dbReference type="PIRSF" id="PIRSF001220">
    <property type="entry name" value="L-ASNase_gatD"/>
    <property type="match status" value="1"/>
</dbReference>
<dbReference type="PRINTS" id="PR00139">
    <property type="entry name" value="ASNGLNASE"/>
</dbReference>
<proteinExistence type="predicted"/>
<dbReference type="InterPro" id="IPR027473">
    <property type="entry name" value="L-asparaginase_C"/>
</dbReference>
<dbReference type="PROSITE" id="PS50088">
    <property type="entry name" value="ANK_REPEAT"/>
    <property type="match status" value="1"/>
</dbReference>
<dbReference type="InterPro" id="IPR002110">
    <property type="entry name" value="Ankyrin_rpt"/>
</dbReference>
<dbReference type="SUPFAM" id="SSF53774">
    <property type="entry name" value="Glutaminase/Asparaginase"/>
    <property type="match status" value="1"/>
</dbReference>
<dbReference type="InterPro" id="IPR036770">
    <property type="entry name" value="Ankyrin_rpt-contain_sf"/>
</dbReference>
<evidence type="ECO:0000313" key="8">
    <source>
        <dbReference type="RefSeq" id="XP_072842831.1"/>
    </source>
</evidence>
<dbReference type="InterPro" id="IPR041725">
    <property type="entry name" value="L-asparaginase_I"/>
</dbReference>
<dbReference type="GeneID" id="110083574"/>
<protein>
    <recommendedName>
        <fullName evidence="1">asparaginase</fullName>
        <ecNumber evidence="1">3.5.1.1</ecNumber>
    </recommendedName>
</protein>
<dbReference type="InterPro" id="IPR027475">
    <property type="entry name" value="Asparaginase/glutaminase_AS2"/>
</dbReference>
<name>A0ABM5FBQ1_9SAUR</name>
<dbReference type="Pfam" id="PF12796">
    <property type="entry name" value="Ank_2"/>
    <property type="match status" value="1"/>
</dbReference>
<dbReference type="InterPro" id="IPR006034">
    <property type="entry name" value="Asparaginase/glutaminase-like"/>
</dbReference>
<feature type="active site" evidence="4">
    <location>
        <position position="150"/>
    </location>
</feature>
<dbReference type="PANTHER" id="PTHR11707:SF28">
    <property type="entry name" value="60 KDA LYSOPHOSPHOLIPASE"/>
    <property type="match status" value="1"/>
</dbReference>
<organism evidence="7 8">
    <name type="scientific">Pogona vitticeps</name>
    <name type="common">central bearded dragon</name>
    <dbReference type="NCBI Taxonomy" id="103695"/>
    <lineage>
        <taxon>Eukaryota</taxon>
        <taxon>Metazoa</taxon>
        <taxon>Chordata</taxon>
        <taxon>Craniata</taxon>
        <taxon>Vertebrata</taxon>
        <taxon>Euteleostomi</taxon>
        <taxon>Lepidosauria</taxon>
        <taxon>Squamata</taxon>
        <taxon>Bifurcata</taxon>
        <taxon>Unidentata</taxon>
        <taxon>Episquamata</taxon>
        <taxon>Toxicofera</taxon>
        <taxon>Iguania</taxon>
        <taxon>Acrodonta</taxon>
        <taxon>Agamidae</taxon>
        <taxon>Amphibolurinae</taxon>
        <taxon>Pogona</taxon>
    </lineage>
</organism>
<evidence type="ECO:0000313" key="7">
    <source>
        <dbReference type="Proteomes" id="UP001652642"/>
    </source>
</evidence>
<dbReference type="SMART" id="SM00870">
    <property type="entry name" value="Asparaginase"/>
    <property type="match status" value="1"/>
</dbReference>
<dbReference type="Pfam" id="PF00710">
    <property type="entry name" value="Asparaginase"/>
    <property type="match status" value="1"/>
</dbReference>
<dbReference type="CDD" id="cd08963">
    <property type="entry name" value="L-asparaginase_I"/>
    <property type="match status" value="1"/>
</dbReference>
<dbReference type="RefSeq" id="XP_072842831.1">
    <property type="nucleotide sequence ID" value="XM_072986730.1"/>
</dbReference>
<dbReference type="Proteomes" id="UP001652642">
    <property type="component" value="Chromosome 1"/>
</dbReference>
<dbReference type="InterPro" id="IPR027474">
    <property type="entry name" value="L-asparaginase_N"/>
</dbReference>
<accession>A0ABM5FBQ1</accession>
<dbReference type="PRINTS" id="PR01415">
    <property type="entry name" value="ANKYRIN"/>
</dbReference>
<reference evidence="8" key="2">
    <citation type="submission" date="2025-08" db="UniProtKB">
        <authorList>
            <consortium name="RefSeq"/>
        </authorList>
    </citation>
    <scope>IDENTIFICATION</scope>
</reference>
<evidence type="ECO:0000256" key="3">
    <source>
        <dbReference type="PROSITE-ProRule" id="PRU00023"/>
    </source>
</evidence>
<evidence type="ECO:0000259" key="6">
    <source>
        <dbReference type="Pfam" id="PF17763"/>
    </source>
</evidence>
<dbReference type="PROSITE" id="PS50297">
    <property type="entry name" value="ANK_REP_REGION"/>
    <property type="match status" value="1"/>
</dbReference>
<dbReference type="InterPro" id="IPR040919">
    <property type="entry name" value="Asparaginase_C"/>
</dbReference>
<gene>
    <name evidence="8" type="primary">LOC110083574</name>
</gene>
<keyword evidence="3" id="KW-0040">ANK repeat</keyword>
<sequence length="600" mass="65015">MAESAKQTKNNRGSSLLSRALRSTQPAPAVEMGVVCGTVAQVRVLVINTGGTIGMVPQSEGLVPKANTLAGYLKKIPILHDAAYAQTLRLGDDTLVLPSSNQNKRIIYTVLELTPLLDSSNMTPAEWDKIARQLEKNYEKYDGFVILHGTDTMAYTASALSFMCENLGKSIVLTGSQVPIYELRNDGRSNLLGALLIAGQFVIPEVCLYFYNRLYRGNRVTKVDSESFNAFSSPNLPPLANAEVDITINWETVWRAKTTKKFEIHTNMNSNVGLLRIFPGITADAVTAFLQCPMEGVVLETYGSGNAPNNRPDLLEALKKATDRGVVILNCTQCLRGAVSVVYATGKTLMDAGVIPGADMTPEAALTKLSYVLSKPGLTLAEKRKMLSENLRGEMTVLPIRTPITLKDSRFIQEITKYLLISCKEELAAVRDALTPLLACVAAKNGDLDALEALQSMGGNLSAGDYDGRTPLHAACSEGRLEVVKHLLESGATVYAKDRMGATPLLNAIKFRHHSVISLLRTTGAHLSSQELGNVGTELCSLAFNGDVEGLRAWHLAGVDMNQPAYDGSNPSNVVSVTTVVCQMELWFNRSIAFRNTIST</sequence>
<feature type="domain" description="L-asparaginase N-terminal" evidence="5">
    <location>
        <begin position="43"/>
        <end position="252"/>
    </location>
</feature>
<dbReference type="SFLD" id="SFLDS00057">
    <property type="entry name" value="Glutaminase/Asparaginase"/>
    <property type="match status" value="1"/>
</dbReference>
<dbReference type="NCBIfam" id="TIGR00519">
    <property type="entry name" value="asnASE_I"/>
    <property type="match status" value="1"/>
</dbReference>
<reference evidence="7" key="1">
    <citation type="submission" date="2025-05" db="UniProtKB">
        <authorList>
            <consortium name="RefSeq"/>
        </authorList>
    </citation>
    <scope>NUCLEOTIDE SEQUENCE [LARGE SCALE GENOMIC DNA]</scope>
</reference>
<evidence type="ECO:0000256" key="1">
    <source>
        <dbReference type="ARBA" id="ARBA00012920"/>
    </source>
</evidence>
<dbReference type="PROSITE" id="PS00917">
    <property type="entry name" value="ASN_GLN_ASE_2"/>
    <property type="match status" value="1"/>
</dbReference>
<dbReference type="SMART" id="SM00248">
    <property type="entry name" value="ANK"/>
    <property type="match status" value="3"/>
</dbReference>
<dbReference type="PROSITE" id="PS51732">
    <property type="entry name" value="ASN_GLN_ASE_3"/>
    <property type="match status" value="1"/>
</dbReference>
<keyword evidence="2" id="KW-0378">Hydrolase</keyword>
<feature type="domain" description="Asparaginase/glutaminase C-terminal" evidence="6">
    <location>
        <begin position="271"/>
        <end position="386"/>
    </location>
</feature>
<dbReference type="Pfam" id="PF17763">
    <property type="entry name" value="Asparaginase_C"/>
    <property type="match status" value="1"/>
</dbReference>
<dbReference type="InterPro" id="IPR006033">
    <property type="entry name" value="AsnA_fam"/>
</dbReference>
<dbReference type="InterPro" id="IPR037152">
    <property type="entry name" value="L-asparaginase_N_sf"/>
</dbReference>